<accession>A0AAD7A858</accession>
<proteinExistence type="predicted"/>
<gene>
    <name evidence="2" type="ORF">DFH08DRAFT_860702</name>
</gene>
<evidence type="ECO:0000313" key="3">
    <source>
        <dbReference type="Proteomes" id="UP001218218"/>
    </source>
</evidence>
<name>A0AAD7A858_9AGAR</name>
<comment type="caution">
    <text evidence="2">The sequence shown here is derived from an EMBL/GenBank/DDBJ whole genome shotgun (WGS) entry which is preliminary data.</text>
</comment>
<dbReference type="EMBL" id="JARIHO010000013">
    <property type="protein sequence ID" value="KAJ7351579.1"/>
    <property type="molecule type" value="Genomic_DNA"/>
</dbReference>
<evidence type="ECO:0000256" key="1">
    <source>
        <dbReference type="SAM" id="SignalP"/>
    </source>
</evidence>
<keyword evidence="1" id="KW-0732">Signal</keyword>
<reference evidence="2" key="1">
    <citation type="submission" date="2023-03" db="EMBL/GenBank/DDBJ databases">
        <title>Massive genome expansion in bonnet fungi (Mycena s.s.) driven by repeated elements and novel gene families across ecological guilds.</title>
        <authorList>
            <consortium name="Lawrence Berkeley National Laboratory"/>
            <person name="Harder C.B."/>
            <person name="Miyauchi S."/>
            <person name="Viragh M."/>
            <person name="Kuo A."/>
            <person name="Thoen E."/>
            <person name="Andreopoulos B."/>
            <person name="Lu D."/>
            <person name="Skrede I."/>
            <person name="Drula E."/>
            <person name="Henrissat B."/>
            <person name="Morin E."/>
            <person name="Kohler A."/>
            <person name="Barry K."/>
            <person name="LaButti K."/>
            <person name="Morin E."/>
            <person name="Salamov A."/>
            <person name="Lipzen A."/>
            <person name="Mereny Z."/>
            <person name="Hegedus B."/>
            <person name="Baldrian P."/>
            <person name="Stursova M."/>
            <person name="Weitz H."/>
            <person name="Taylor A."/>
            <person name="Grigoriev I.V."/>
            <person name="Nagy L.G."/>
            <person name="Martin F."/>
            <person name="Kauserud H."/>
        </authorList>
    </citation>
    <scope>NUCLEOTIDE SEQUENCE</scope>
    <source>
        <strain evidence="2">CBHHK002</strain>
    </source>
</reference>
<feature type="non-terminal residue" evidence="2">
    <location>
        <position position="1"/>
    </location>
</feature>
<organism evidence="2 3">
    <name type="scientific">Mycena albidolilacea</name>
    <dbReference type="NCBI Taxonomy" id="1033008"/>
    <lineage>
        <taxon>Eukaryota</taxon>
        <taxon>Fungi</taxon>
        <taxon>Dikarya</taxon>
        <taxon>Basidiomycota</taxon>
        <taxon>Agaricomycotina</taxon>
        <taxon>Agaricomycetes</taxon>
        <taxon>Agaricomycetidae</taxon>
        <taxon>Agaricales</taxon>
        <taxon>Marasmiineae</taxon>
        <taxon>Mycenaceae</taxon>
        <taxon>Mycena</taxon>
    </lineage>
</organism>
<feature type="chain" id="PRO_5042264165" description="Secreted protein" evidence="1">
    <location>
        <begin position="27"/>
        <end position="93"/>
    </location>
</feature>
<sequence length="93" mass="10346">MLFPHCPCLSCSLVLAFLSLGRTSRSACFSSIAHVCLAHFFSPSCLQQIVRPFIPFLTTHITLSACSPINRFGMRAFFKHRMAVNHSLFQGQG</sequence>
<keyword evidence="3" id="KW-1185">Reference proteome</keyword>
<evidence type="ECO:0000313" key="2">
    <source>
        <dbReference type="EMBL" id="KAJ7351579.1"/>
    </source>
</evidence>
<dbReference type="AlphaFoldDB" id="A0AAD7A858"/>
<feature type="signal peptide" evidence="1">
    <location>
        <begin position="1"/>
        <end position="26"/>
    </location>
</feature>
<evidence type="ECO:0008006" key="4">
    <source>
        <dbReference type="Google" id="ProtNLM"/>
    </source>
</evidence>
<protein>
    <recommendedName>
        <fullName evidence="4">Secreted protein</fullName>
    </recommendedName>
</protein>
<dbReference type="Proteomes" id="UP001218218">
    <property type="component" value="Unassembled WGS sequence"/>
</dbReference>